<gene>
    <name evidence="2" type="ORF">MARGE09_P0533</name>
</gene>
<feature type="signal peptide" evidence="1">
    <location>
        <begin position="1"/>
        <end position="29"/>
    </location>
</feature>
<protein>
    <recommendedName>
        <fullName evidence="4">DUF3570 domain-containing protein</fullName>
    </recommendedName>
</protein>
<dbReference type="Pfam" id="PF12094">
    <property type="entry name" value="DUF3570"/>
    <property type="match status" value="1"/>
</dbReference>
<name>A0AAN2BIW3_9GAMM</name>
<sequence length="424" mass="47509">MKKQNASSRLMALSAAAVALPGISAPAQAAAPTETVIGYRYTAYNESTLDADDVASGDLGRYDINVNQWSLLTPIGAHWSLAVNIQDETLSGASPWYVQPKELGDDEIDYNTPQVVMSGASPGSEYGNIIGIDEHRTDASVATSYYYDGGSISGNLAFSTEDDYESVSFGLSTEREFDKKQTVVATGFSYSDDDIFYEDESRVVKRNTSDPLPDNAGKTNASFFVSASRILGPNNIILGGISFATKEGHLSDAYKRFDKRPQEKDSYTLNLSYRHYVKSIQGAWHFDYRYYDDTWGVVSNTFSVALYKNWEKLQIVPSMRYYGQSAATFYDIYSLYRKDGIPASENNGKDYAKWDYYSDDARLSDYASFAFGLKVVFKQKPVDWVLGLEYYMADEEFLPGNSDYLSHPGMIQYTRFTFGVDHRF</sequence>
<proteinExistence type="predicted"/>
<dbReference type="Proteomes" id="UP001320119">
    <property type="component" value="Chromosome"/>
</dbReference>
<accession>A0AAN2BIW3</accession>
<evidence type="ECO:0000313" key="3">
    <source>
        <dbReference type="Proteomes" id="UP001320119"/>
    </source>
</evidence>
<feature type="chain" id="PRO_5043001515" description="DUF3570 domain-containing protein" evidence="1">
    <location>
        <begin position="30"/>
        <end position="424"/>
    </location>
</feature>
<evidence type="ECO:0000313" key="2">
    <source>
        <dbReference type="EMBL" id="BCD96333.1"/>
    </source>
</evidence>
<dbReference type="InterPro" id="IPR021953">
    <property type="entry name" value="DUF3570"/>
</dbReference>
<dbReference type="KEGG" id="marq:MARGE09_P0533"/>
<organism evidence="2 3">
    <name type="scientific">Marinagarivorans cellulosilyticus</name>
    <dbReference type="NCBI Taxonomy" id="2721545"/>
    <lineage>
        <taxon>Bacteria</taxon>
        <taxon>Pseudomonadati</taxon>
        <taxon>Pseudomonadota</taxon>
        <taxon>Gammaproteobacteria</taxon>
        <taxon>Cellvibrionales</taxon>
        <taxon>Cellvibrionaceae</taxon>
        <taxon>Marinagarivorans</taxon>
    </lineage>
</organism>
<dbReference type="RefSeq" id="WP_236985834.1">
    <property type="nucleotide sequence ID" value="NZ_AP023086.1"/>
</dbReference>
<keyword evidence="3" id="KW-1185">Reference proteome</keyword>
<reference evidence="2 3" key="1">
    <citation type="journal article" date="2022" name="IScience">
        <title>An ultrasensitive nanofiber-based assay for enzymatic hydrolysis and deep-sea microbial degradation of cellulose.</title>
        <authorList>
            <person name="Tsudome M."/>
            <person name="Tachioka M."/>
            <person name="Miyazaki M."/>
            <person name="Uchimura K."/>
            <person name="Tsuda M."/>
            <person name="Takaki Y."/>
            <person name="Deguchi S."/>
        </authorList>
    </citation>
    <scope>NUCLEOTIDE SEQUENCE [LARGE SCALE GENOMIC DNA]</scope>
    <source>
        <strain evidence="2 3">GE09</strain>
    </source>
</reference>
<dbReference type="EMBL" id="AP023086">
    <property type="protein sequence ID" value="BCD96333.1"/>
    <property type="molecule type" value="Genomic_DNA"/>
</dbReference>
<evidence type="ECO:0000256" key="1">
    <source>
        <dbReference type="SAM" id="SignalP"/>
    </source>
</evidence>
<evidence type="ECO:0008006" key="4">
    <source>
        <dbReference type="Google" id="ProtNLM"/>
    </source>
</evidence>
<dbReference type="AlphaFoldDB" id="A0AAN2BIW3"/>
<keyword evidence="1" id="KW-0732">Signal</keyword>